<name>A0A8H5HCT5_9AGAR</name>
<feature type="domain" description="Coenzyme PQQ synthesis protein F-like C-terminal lobe" evidence="13">
    <location>
        <begin position="886"/>
        <end position="985"/>
    </location>
</feature>
<dbReference type="OrthoDB" id="952271at2759"/>
<evidence type="ECO:0000259" key="11">
    <source>
        <dbReference type="Pfam" id="PF05193"/>
    </source>
</evidence>
<evidence type="ECO:0000256" key="7">
    <source>
        <dbReference type="ARBA" id="ARBA00023049"/>
    </source>
</evidence>
<evidence type="ECO:0000256" key="3">
    <source>
        <dbReference type="ARBA" id="ARBA00022670"/>
    </source>
</evidence>
<dbReference type="Proteomes" id="UP000565441">
    <property type="component" value="Unassembled WGS sequence"/>
</dbReference>
<evidence type="ECO:0000256" key="1">
    <source>
        <dbReference type="ARBA" id="ARBA00001947"/>
    </source>
</evidence>
<comment type="caution">
    <text evidence="14">The sequence shown here is derived from an EMBL/GenBank/DDBJ whole genome shotgun (WGS) entry which is preliminary data.</text>
</comment>
<dbReference type="PROSITE" id="PS00143">
    <property type="entry name" value="INSULINASE"/>
    <property type="match status" value="1"/>
</dbReference>
<evidence type="ECO:0008006" key="16">
    <source>
        <dbReference type="Google" id="ProtNLM"/>
    </source>
</evidence>
<comment type="similarity">
    <text evidence="2 8">Belongs to the peptidase M16 family.</text>
</comment>
<dbReference type="Gene3D" id="3.30.830.10">
    <property type="entry name" value="Metalloenzyme, LuxS/M16 peptidase-like"/>
    <property type="match status" value="4"/>
</dbReference>
<sequence>MALSSGGMASLRLPLRFLPASFSLSSSRLLFKKPLTFVPRSLMATVASSDADWRRVASGTVPPYSVFTKPIQKSQQDDRDYRIIELSNGLQATLVHDAKADKAAASLDVAVGHLYDPDDMPGLAHFCEHLLFMGTEQFPRENEYSEYLAKNNGASNAYTSTSNTNYYFSVATPALSGALERFAAFFHSPLFSPSCTSRELNAVDSEHKKNHQADMWRIFQLNKHLSKPGHVWSKFGSGNRESLSKAAKDLKAKGLLTESSVLSRPASLAPSPIPSRISSPAPSIASTNSELEADGGAIGRETRRRLVEWWSKEYCASRMRLCIVGKESLDELSDIASTLFSPISNRGRDALPMLPEHPFGPQEKGTLVSVQTIMSFHALEISFPLEYQAPFWKHKPSHFLSHFVGHEGPGSLYSYLKNKGWATSLSSGPQNLARGFSMFKITVHLTEDGFKHYRDVVLASFQYLALLRASKFDAFHQREVAKVSEIRFRFKEKRRPDDYATWISEHMAWPVPKDLLLSAPQITWEWDGEGGEAQVKEYLESFRITDGRVVLMATAAEHAKVASNAAWEKEPWYGTDYRVERFDEQFIKQAQAPNAIPELFLPGPNEFIPTNLDVEKRDVTEPLKRPHLIRETPLSTLWHKKDDRFFVPKAHAMIDFRSAIGNVSPRASVMTKLYSDIVNDSLSEYAYDADLAGLSYNLMSHAGGLFVSINGYNDKLIVLVKHVLEKVKRLDVDPQRLAVMKEQNKREWENFFLGQSYSLSDYFGRYIMTEQQWTLEEKLKELASITPEEVKAHIKQLLSQVHVRTLVTGNIYKDEAIQIAEIAEEGLGISPLSPIELNDRALILPEASNHAWTCPIPNPNQANSALTYYIRYGPIVDQPLRVTAALLTQILSEPAFNVLRTQEQLGYVVHCSAWVLPGASEKGMRIVVQSEKTPGYLEERVEAFLDGMKSTIENMTEEEFAEQKNGLEKKWLEREKNLADETGRFINHINTGHLDFLRKENDAGLLKNVTKDDILKLFLSHVHPASATRSKLSVHMVSQKPRPKKVSAAASQAFETLLREAKVEVDETAWKESLGGDGTPLATDFANYWKQVFASKENAVKLLDAIPELVEKHPVEGEGKDRVHADISYIKDLKEFKASLTPSMDPGPMVQWGDLPVSRF</sequence>
<dbReference type="AlphaFoldDB" id="A0A8H5HCT5"/>
<feature type="compositionally biased region" description="Low complexity" evidence="9">
    <location>
        <begin position="265"/>
        <end position="286"/>
    </location>
</feature>
<evidence type="ECO:0000313" key="14">
    <source>
        <dbReference type="EMBL" id="KAF5380968.1"/>
    </source>
</evidence>
<feature type="region of interest" description="Disordered" evidence="9">
    <location>
        <begin position="265"/>
        <end position="296"/>
    </location>
</feature>
<evidence type="ECO:0000313" key="15">
    <source>
        <dbReference type="Proteomes" id="UP000565441"/>
    </source>
</evidence>
<dbReference type="InterPro" id="IPR007863">
    <property type="entry name" value="Peptidase_M16_C"/>
</dbReference>
<dbReference type="Pfam" id="PF16187">
    <property type="entry name" value="Peptidase_M16_M"/>
    <property type="match status" value="1"/>
</dbReference>
<dbReference type="FunFam" id="3.30.830.10:FF:000012">
    <property type="entry name" value="Protease 3"/>
    <property type="match status" value="1"/>
</dbReference>
<dbReference type="Pfam" id="PF05193">
    <property type="entry name" value="Peptidase_M16_C"/>
    <property type="match status" value="1"/>
</dbReference>
<keyword evidence="6" id="KW-0862">Zinc</keyword>
<keyword evidence="3" id="KW-0645">Protease</keyword>
<evidence type="ECO:0000259" key="13">
    <source>
        <dbReference type="Pfam" id="PF22456"/>
    </source>
</evidence>
<dbReference type="InterPro" id="IPR011249">
    <property type="entry name" value="Metalloenz_LuxS/M16"/>
</dbReference>
<feature type="domain" description="Peptidase M16 N-terminal" evidence="10">
    <location>
        <begin position="94"/>
        <end position="229"/>
    </location>
</feature>
<reference evidence="14 15" key="1">
    <citation type="journal article" date="2020" name="ISME J.">
        <title>Uncovering the hidden diversity of litter-decomposition mechanisms in mushroom-forming fungi.</title>
        <authorList>
            <person name="Floudas D."/>
            <person name="Bentzer J."/>
            <person name="Ahren D."/>
            <person name="Johansson T."/>
            <person name="Persson P."/>
            <person name="Tunlid A."/>
        </authorList>
    </citation>
    <scope>NUCLEOTIDE SEQUENCE [LARGE SCALE GENOMIC DNA]</scope>
    <source>
        <strain evidence="14 15">CBS 661.87</strain>
    </source>
</reference>
<dbReference type="FunFam" id="3.30.830.10:FF:000005">
    <property type="entry name" value="nardilysin isoform X1"/>
    <property type="match status" value="1"/>
</dbReference>
<dbReference type="GO" id="GO:0043171">
    <property type="term" value="P:peptide catabolic process"/>
    <property type="evidence" value="ECO:0007669"/>
    <property type="project" value="TreeGrafter"/>
</dbReference>
<evidence type="ECO:0000256" key="2">
    <source>
        <dbReference type="ARBA" id="ARBA00007261"/>
    </source>
</evidence>
<evidence type="ECO:0000256" key="5">
    <source>
        <dbReference type="ARBA" id="ARBA00022801"/>
    </source>
</evidence>
<dbReference type="InterPro" id="IPR011765">
    <property type="entry name" value="Pept_M16_N"/>
</dbReference>
<evidence type="ECO:0000256" key="9">
    <source>
        <dbReference type="SAM" id="MobiDB-lite"/>
    </source>
</evidence>
<evidence type="ECO:0000256" key="8">
    <source>
        <dbReference type="RuleBase" id="RU004447"/>
    </source>
</evidence>
<dbReference type="GO" id="GO:0004222">
    <property type="term" value="F:metalloendopeptidase activity"/>
    <property type="evidence" value="ECO:0007669"/>
    <property type="project" value="InterPro"/>
</dbReference>
<dbReference type="FunFam" id="3.30.830.10:FF:000003">
    <property type="entry name" value="Insulin-degrading enzyme"/>
    <property type="match status" value="1"/>
</dbReference>
<dbReference type="PANTHER" id="PTHR43690:SF18">
    <property type="entry name" value="INSULIN-DEGRADING ENZYME-RELATED"/>
    <property type="match status" value="1"/>
</dbReference>
<keyword evidence="5" id="KW-0378">Hydrolase</keyword>
<dbReference type="SUPFAM" id="SSF63411">
    <property type="entry name" value="LuxS/MPP-like metallohydrolase"/>
    <property type="match status" value="5"/>
</dbReference>
<dbReference type="InterPro" id="IPR050626">
    <property type="entry name" value="Peptidase_M16"/>
</dbReference>
<keyword evidence="7" id="KW-0482">Metalloprotease</keyword>
<dbReference type="InterPro" id="IPR001431">
    <property type="entry name" value="Pept_M16_Zn_BS"/>
</dbReference>
<keyword evidence="4" id="KW-0479">Metal-binding</keyword>
<gene>
    <name evidence="14" type="ORF">D9615_004092</name>
</gene>
<dbReference type="EMBL" id="JAACJP010000012">
    <property type="protein sequence ID" value="KAF5380968.1"/>
    <property type="molecule type" value="Genomic_DNA"/>
</dbReference>
<dbReference type="Pfam" id="PF22456">
    <property type="entry name" value="PqqF-like_C_4"/>
    <property type="match status" value="1"/>
</dbReference>
<feature type="domain" description="Peptidase M16 C-terminal" evidence="11">
    <location>
        <begin position="302"/>
        <end position="474"/>
    </location>
</feature>
<proteinExistence type="inferred from homology"/>
<dbReference type="InterPro" id="IPR054734">
    <property type="entry name" value="PqqF-like_C_4"/>
</dbReference>
<dbReference type="GO" id="GO:0046872">
    <property type="term" value="F:metal ion binding"/>
    <property type="evidence" value="ECO:0007669"/>
    <property type="project" value="UniProtKB-KW"/>
</dbReference>
<evidence type="ECO:0000256" key="6">
    <source>
        <dbReference type="ARBA" id="ARBA00022833"/>
    </source>
</evidence>
<dbReference type="GO" id="GO:0005739">
    <property type="term" value="C:mitochondrion"/>
    <property type="evidence" value="ECO:0007669"/>
    <property type="project" value="TreeGrafter"/>
</dbReference>
<comment type="cofactor">
    <cofactor evidence="1">
        <name>Zn(2+)</name>
        <dbReference type="ChEBI" id="CHEBI:29105"/>
    </cofactor>
</comment>
<dbReference type="Pfam" id="PF00675">
    <property type="entry name" value="Peptidase_M16"/>
    <property type="match status" value="1"/>
</dbReference>
<organism evidence="14 15">
    <name type="scientific">Tricholomella constricta</name>
    <dbReference type="NCBI Taxonomy" id="117010"/>
    <lineage>
        <taxon>Eukaryota</taxon>
        <taxon>Fungi</taxon>
        <taxon>Dikarya</taxon>
        <taxon>Basidiomycota</taxon>
        <taxon>Agaricomycotina</taxon>
        <taxon>Agaricomycetes</taxon>
        <taxon>Agaricomycetidae</taxon>
        <taxon>Agaricales</taxon>
        <taxon>Tricholomatineae</taxon>
        <taxon>Lyophyllaceae</taxon>
        <taxon>Tricholomella</taxon>
    </lineage>
</organism>
<evidence type="ECO:0000259" key="10">
    <source>
        <dbReference type="Pfam" id="PF00675"/>
    </source>
</evidence>
<dbReference type="GO" id="GO:0051603">
    <property type="term" value="P:proteolysis involved in protein catabolic process"/>
    <property type="evidence" value="ECO:0007669"/>
    <property type="project" value="TreeGrafter"/>
</dbReference>
<accession>A0A8H5HCT5</accession>
<protein>
    <recommendedName>
        <fullName evidence="16">Insulin-degrading enzyme</fullName>
    </recommendedName>
</protein>
<evidence type="ECO:0000256" key="4">
    <source>
        <dbReference type="ARBA" id="ARBA00022723"/>
    </source>
</evidence>
<keyword evidence="15" id="KW-1185">Reference proteome</keyword>
<dbReference type="PANTHER" id="PTHR43690">
    <property type="entry name" value="NARDILYSIN"/>
    <property type="match status" value="1"/>
</dbReference>
<dbReference type="InterPro" id="IPR032632">
    <property type="entry name" value="Peptidase_M16_M"/>
</dbReference>
<evidence type="ECO:0000259" key="12">
    <source>
        <dbReference type="Pfam" id="PF16187"/>
    </source>
</evidence>
<dbReference type="GO" id="GO:0005829">
    <property type="term" value="C:cytosol"/>
    <property type="evidence" value="ECO:0007669"/>
    <property type="project" value="TreeGrafter"/>
</dbReference>
<feature type="domain" description="Peptidase M16 middle/third" evidence="12">
    <location>
        <begin position="488"/>
        <end position="781"/>
    </location>
</feature>